<protein>
    <recommendedName>
        <fullName evidence="8">LNR domain-containing protein</fullName>
    </recommendedName>
</protein>
<feature type="compositionally biased region" description="Polar residues" evidence="5">
    <location>
        <begin position="1919"/>
        <end position="1929"/>
    </location>
</feature>
<proteinExistence type="predicted"/>
<evidence type="ECO:0000259" key="8">
    <source>
        <dbReference type="PROSITE" id="PS50258"/>
    </source>
</evidence>
<evidence type="ECO:0000256" key="5">
    <source>
        <dbReference type="SAM" id="MobiDB-lite"/>
    </source>
</evidence>
<keyword evidence="6" id="KW-1133">Transmembrane helix</keyword>
<sequence>MRRCLAGAGCLLAALSTAGVLADGGPVDLTVSALSHLDLIGRKVVHNPVESGRQLQDVPVTFIGGVEYRCEDVPDVKEQTGQTCPELKSLLPGGCSFVLATAGVELPDELPEDSTLVVICPDTCGACEERCNTGCPLWFQGNGFCDEACNTAGCNFDNNDCEEDEEEDSGGAQEEEDPGAFEAPAPDASNTVLYTDDPNFNRTPPPPPTTTTTPRPTTPASCPAGFTGVGASCYRCADIPAVREFAGQDCRTIVDLVGCDYVLSTVGAQLPPEVPPGARVHHVCPSSCGRCEQTCAVGCPDWFLGNGFCDAGCNVEKCNWDAGDCAGVVPGSPTVAPPSSGGGGGGGSGVECPFGQTFAAGECRRCSDQADVEAASGQSCANLKNLVGCDFKLAAAGMSLPDGVPADASLAAVCPSSCDLCSESCNRGCAEWFRGNGHCDEACNVPACGFDGGDCAGQSSPTSAPATTTTTKPRVAGDGSSVNTEISKPSISFCMDNEQVQEQGFTCPALKQISESQLPAQGCAATLGELAAKTQQPVDAEFKDVKIEDACPKTCRKCDDEGGRFIGCEDNQLVQSFGFSCPVLMGVAPLSCDSKLEDISEDDLPAIIPEGTRIRDICFDTCGLCQAPTCFDGFKNGDEEWIDCGGSCRPCRSCTASSLKRIDRNKFEVEGHENGLLHTASRTVTCASGYVPGDPIDDALKKVEEERIFCLDGEFNLPGLLTCQESPLDVFEGGFSVSSSKIGNWDSTSLPALQIALTDALGVVRPEELRVKEVTLPVVKIATGGGGGGGGGGPVCEDNPLIRQAGYSCGDILVFGLSICELPLLTVAQTQGAALPSGIPDGTLVKEACMATCGQCRRLEEEMPVMQGASLRGMQAQASAAASGEPTLSLTYWISKANRPTFDVPRSASATFVSYLRSALSSTDLSFPDLNDPSRKVSATEAFTSDDAITRDRIEFTSVRERTVGRSEWNAAYSEEDRLSGDWTLAANVTALREFFSLPEIEEPEECRGRSPRRTDCCGMAAEVRSLLSGECGRWIYGGLMQPNYINAFCSRTDVAGSVGGRSCNAQLQATISTYDGKPGAGCPMTARVRALSEGICQQRGGSYCLLDLQSNLGEFRQGIDGLVEKSAAELDGICAIDSCWRSNVRYVEAVAVLSNRRAGYTSPVDGYFLRGGHLKEWSEALIDAACVQEGGRYCQDIFRDIVKAEPLKEGLQGRSCPSAQISAPLGRLRCSAVPRSTGANFGNSPYHVVAGTLLKAHGRYGCVRERGGHQSAEPRRFCGDLLFPPDSGSENAQRRLPAPAPDLPRCPDSCPRWYLADGECDPACFSEECNWDAGDCKASAMYPKFFSKVDSLVKRSCTPQWNAPERYECSTECFNQFNNALYNHGCCVAGALETMEELESSVRRLEGSSRNDDLIDWSIALVERTCKISMDRTCSDGDSRNLLKIVMGIDNLNADRLGDQQEAGVRAEVARAVADRLGVMPHDVARSSPVSVDGGTKVVVDVDTGNQVVNFLARQSVRRLQSASPSENMQVTARAVQRRLDDRPDLTAETYRFIPEEPISTFASDTVTRSVSSGTVNAADPTLANPFADTFGLGVYALQVQEESCDSNYGIDQSIYTVSGSGFSEGNTRTFSCNPNQGYVTTSSLQAGTLTCGSGVWLRSGDVTCEMACRTDQIPESNNDRVQWRDLGGNSLPGEYRAPGHVVEFTCSDGYSTPVGASDDAGKQNSECRDQNWSGVNLNCEATCGAFDKWPPGDRDMYQVESSPTGTNVDQGGMKSGVEVSFVCKNGFSITGPSMPAKVTSLCSGGSWSGFVAGWGCVEGEGVDVSETTSSFADFFVRMFVALGAGGWAGLLSGLFVLGLGAYLYWHFVIRRKAEEAKREREAKMAEGHGDSTTVVNQVRNGHTMQAPPLGTGAPVSPTVTHTGTYTAYDSEGYTETHGSQTYFSDETGARSSQHNPHPSGPGEESVGPDTYASPRRRPGAGARDDHSNRQGGGNGGFNNTGGSSGGQGMPQPGGSRFSRWFGRSNGDGGAGAGVTDGSGRANLAPPRPHPDGRAFRQEEFDTASQVTMSTAVMSAMMKHKSVSEAVYDANQANQAGDGDTST</sequence>
<dbReference type="VEuPathDB" id="CryptoDB:Cvel_8866"/>
<name>A0A0G4HVH5_9ALVE</name>
<accession>A0A0G4HVH5</accession>
<keyword evidence="3" id="KW-1015">Disulfide bond</keyword>
<gene>
    <name evidence="9" type="ORF">Cvel_8866</name>
</gene>
<evidence type="ECO:0000256" key="7">
    <source>
        <dbReference type="SAM" id="SignalP"/>
    </source>
</evidence>
<keyword evidence="6" id="KW-0812">Transmembrane</keyword>
<dbReference type="InterPro" id="IPR000800">
    <property type="entry name" value="Notch_dom"/>
</dbReference>
<feature type="region of interest" description="Disordered" evidence="5">
    <location>
        <begin position="160"/>
        <end position="220"/>
    </location>
</feature>
<evidence type="ECO:0000256" key="2">
    <source>
        <dbReference type="ARBA" id="ARBA00022737"/>
    </source>
</evidence>
<evidence type="ECO:0000313" key="9">
    <source>
        <dbReference type="EMBL" id="CEM48480.1"/>
    </source>
</evidence>
<feature type="domain" description="LNR" evidence="8">
    <location>
        <begin position="291"/>
        <end position="333"/>
    </location>
</feature>
<keyword evidence="2" id="KW-0677">Repeat</keyword>
<evidence type="ECO:0000256" key="3">
    <source>
        <dbReference type="ARBA" id="ARBA00023157"/>
    </source>
</evidence>
<dbReference type="GO" id="GO:0016740">
    <property type="term" value="F:transferase activity"/>
    <property type="evidence" value="ECO:0007669"/>
    <property type="project" value="UniProtKB-KW"/>
</dbReference>
<dbReference type="PANTHER" id="PTHR24045:SF0">
    <property type="entry name" value="N-ACETYLGLUCOSAMINE-1-PHOSPHOTRANSFERASE SUBUNITS ALPHA_BETA"/>
    <property type="match status" value="1"/>
</dbReference>
<reference evidence="9" key="1">
    <citation type="submission" date="2014-11" db="EMBL/GenBank/DDBJ databases">
        <authorList>
            <person name="Otto D Thomas"/>
            <person name="Naeem Raeece"/>
        </authorList>
    </citation>
    <scope>NUCLEOTIDE SEQUENCE</scope>
</reference>
<dbReference type="PhylomeDB" id="A0A0G4HVH5"/>
<keyword evidence="6" id="KW-0472">Membrane</keyword>
<dbReference type="Gene3D" id="3.30.300.320">
    <property type="match status" value="2"/>
</dbReference>
<dbReference type="PANTHER" id="PTHR24045">
    <property type="match status" value="1"/>
</dbReference>
<feature type="compositionally biased region" description="Gly residues" evidence="5">
    <location>
        <begin position="2027"/>
        <end position="2038"/>
    </location>
</feature>
<feature type="compositionally biased region" description="Polar residues" evidence="5">
    <location>
        <begin position="188"/>
        <end position="201"/>
    </location>
</feature>
<evidence type="ECO:0000256" key="4">
    <source>
        <dbReference type="ARBA" id="ARBA00023180"/>
    </source>
</evidence>
<dbReference type="Gene3D" id="4.10.470.20">
    <property type="match status" value="2"/>
</dbReference>
<feature type="compositionally biased region" description="Low complexity" evidence="5">
    <location>
        <begin position="210"/>
        <end position="219"/>
    </location>
</feature>
<feature type="compositionally biased region" description="Polar residues" evidence="5">
    <location>
        <begin position="1938"/>
        <end position="1958"/>
    </location>
</feature>
<evidence type="ECO:0000256" key="6">
    <source>
        <dbReference type="SAM" id="Phobius"/>
    </source>
</evidence>
<keyword evidence="7" id="KW-0732">Signal</keyword>
<feature type="compositionally biased region" description="Acidic residues" evidence="5">
    <location>
        <begin position="160"/>
        <end position="179"/>
    </location>
</feature>
<feature type="region of interest" description="Disordered" evidence="5">
    <location>
        <begin position="459"/>
        <end position="484"/>
    </location>
</feature>
<dbReference type="GO" id="GO:0005794">
    <property type="term" value="C:Golgi apparatus"/>
    <property type="evidence" value="ECO:0007669"/>
    <property type="project" value="TreeGrafter"/>
</dbReference>
<feature type="compositionally biased region" description="Low complexity" evidence="5">
    <location>
        <begin position="459"/>
        <end position="471"/>
    </location>
</feature>
<feature type="domain" description="LNR" evidence="8">
    <location>
        <begin position="127"/>
        <end position="167"/>
    </location>
</feature>
<feature type="signal peptide" evidence="7">
    <location>
        <begin position="1"/>
        <end position="22"/>
    </location>
</feature>
<keyword evidence="4" id="KW-0325">Glycoprotein</keyword>
<feature type="domain" description="LNR" evidence="8">
    <location>
        <begin position="425"/>
        <end position="465"/>
    </location>
</feature>
<feature type="domain" description="LNR" evidence="8">
    <location>
        <begin position="1307"/>
        <end position="1344"/>
    </location>
</feature>
<dbReference type="SMART" id="SM00004">
    <property type="entry name" value="NL"/>
    <property type="match status" value="4"/>
</dbReference>
<evidence type="ECO:0000256" key="1">
    <source>
        <dbReference type="ARBA" id="ARBA00022679"/>
    </source>
</evidence>
<dbReference type="Pfam" id="PF00066">
    <property type="entry name" value="Notch"/>
    <property type="match status" value="4"/>
</dbReference>
<organism evidence="9">
    <name type="scientific">Chromera velia CCMP2878</name>
    <dbReference type="NCBI Taxonomy" id="1169474"/>
    <lineage>
        <taxon>Eukaryota</taxon>
        <taxon>Sar</taxon>
        <taxon>Alveolata</taxon>
        <taxon>Colpodellida</taxon>
        <taxon>Chromeraceae</taxon>
        <taxon>Chromera</taxon>
    </lineage>
</organism>
<feature type="region of interest" description="Disordered" evidence="5">
    <location>
        <begin position="1904"/>
        <end position="2058"/>
    </location>
</feature>
<dbReference type="EMBL" id="CDMZ01004050">
    <property type="protein sequence ID" value="CEM48480.1"/>
    <property type="molecule type" value="Genomic_DNA"/>
</dbReference>
<feature type="compositionally biased region" description="Gly residues" evidence="5">
    <location>
        <begin position="1992"/>
        <end position="2010"/>
    </location>
</feature>
<dbReference type="PROSITE" id="PS50258">
    <property type="entry name" value="LNR"/>
    <property type="match status" value="4"/>
</dbReference>
<dbReference type="InterPro" id="IPR047141">
    <property type="entry name" value="Stealth"/>
</dbReference>
<feature type="transmembrane region" description="Helical" evidence="6">
    <location>
        <begin position="1836"/>
        <end position="1867"/>
    </location>
</feature>
<feature type="chain" id="PRO_5005192417" description="LNR domain-containing protein" evidence="7">
    <location>
        <begin position="23"/>
        <end position="2104"/>
    </location>
</feature>
<keyword evidence="1" id="KW-0808">Transferase</keyword>